<protein>
    <submittedName>
        <fullName evidence="3">BON domain-containing protein</fullName>
    </submittedName>
</protein>
<name>A0A545SMU1_9GAMM</name>
<dbReference type="AlphaFoldDB" id="A0A545SMU1"/>
<evidence type="ECO:0000259" key="2">
    <source>
        <dbReference type="PROSITE" id="PS50914"/>
    </source>
</evidence>
<dbReference type="SMART" id="SM00749">
    <property type="entry name" value="BON"/>
    <property type="match status" value="2"/>
</dbReference>
<gene>
    <name evidence="3" type="ORF">FKG94_27335</name>
</gene>
<dbReference type="Proteomes" id="UP000319732">
    <property type="component" value="Unassembled WGS sequence"/>
</dbReference>
<dbReference type="InterPro" id="IPR051686">
    <property type="entry name" value="Lipoprotein_DolP"/>
</dbReference>
<evidence type="ECO:0000313" key="3">
    <source>
        <dbReference type="EMBL" id="TQV66308.1"/>
    </source>
</evidence>
<feature type="domain" description="BON" evidence="2">
    <location>
        <begin position="156"/>
        <end position="224"/>
    </location>
</feature>
<dbReference type="Pfam" id="PF04972">
    <property type="entry name" value="BON"/>
    <property type="match status" value="2"/>
</dbReference>
<organism evidence="3 4">
    <name type="scientific">Exilibacterium tricleocarpae</name>
    <dbReference type="NCBI Taxonomy" id="2591008"/>
    <lineage>
        <taxon>Bacteria</taxon>
        <taxon>Pseudomonadati</taxon>
        <taxon>Pseudomonadota</taxon>
        <taxon>Gammaproteobacteria</taxon>
        <taxon>Cellvibrionales</taxon>
        <taxon>Cellvibrionaceae</taxon>
        <taxon>Exilibacterium</taxon>
    </lineage>
</organism>
<sequence length="225" mass="24966">MTKKRLSSHVKTATALLACLTASSVAISGEKGKHAIQDGEKRNAKEYWQEFKQDSEQNWEDTKSAFRDGWIEGKLETALIVNRHLDAFDIDISVDNNEARLSGSVESDTHKELATNIALGIEGIDSVDNRLKVEKSTEKKVKRPDQSRRSFSQYMEDISTTAEIKGELLASSNVSGLDVNVDTYRNKVILSGRVETTAEKALAEAIAVRNKEVEDVVNNLKVAQK</sequence>
<dbReference type="Gene3D" id="3.30.1340.30">
    <property type="match status" value="2"/>
</dbReference>
<dbReference type="EMBL" id="VHSG01000042">
    <property type="protein sequence ID" value="TQV66308.1"/>
    <property type="molecule type" value="Genomic_DNA"/>
</dbReference>
<keyword evidence="1" id="KW-0732">Signal</keyword>
<keyword evidence="4" id="KW-1185">Reference proteome</keyword>
<dbReference type="RefSeq" id="WP_142930133.1">
    <property type="nucleotide sequence ID" value="NZ_ML660117.1"/>
</dbReference>
<dbReference type="PANTHER" id="PTHR34606:SF15">
    <property type="entry name" value="BON DOMAIN-CONTAINING PROTEIN"/>
    <property type="match status" value="1"/>
</dbReference>
<feature type="signal peptide" evidence="1">
    <location>
        <begin position="1"/>
        <end position="28"/>
    </location>
</feature>
<proteinExistence type="predicted"/>
<evidence type="ECO:0000313" key="4">
    <source>
        <dbReference type="Proteomes" id="UP000319732"/>
    </source>
</evidence>
<feature type="domain" description="BON" evidence="2">
    <location>
        <begin position="67"/>
        <end position="135"/>
    </location>
</feature>
<dbReference type="InterPro" id="IPR014004">
    <property type="entry name" value="Transpt-assoc_nodulatn_dom_bac"/>
</dbReference>
<comment type="caution">
    <text evidence="3">The sequence shown here is derived from an EMBL/GenBank/DDBJ whole genome shotgun (WGS) entry which is preliminary data.</text>
</comment>
<dbReference type="InterPro" id="IPR007055">
    <property type="entry name" value="BON_dom"/>
</dbReference>
<feature type="chain" id="PRO_5021822180" evidence="1">
    <location>
        <begin position="29"/>
        <end position="225"/>
    </location>
</feature>
<dbReference type="PANTHER" id="PTHR34606">
    <property type="entry name" value="BON DOMAIN-CONTAINING PROTEIN"/>
    <property type="match status" value="1"/>
</dbReference>
<reference evidence="3 4" key="1">
    <citation type="submission" date="2019-06" db="EMBL/GenBank/DDBJ databases">
        <title>Whole genome sequence for Cellvibrionaceae sp. R142.</title>
        <authorList>
            <person name="Wang G."/>
        </authorList>
    </citation>
    <scope>NUCLEOTIDE SEQUENCE [LARGE SCALE GENOMIC DNA]</scope>
    <source>
        <strain evidence="3 4">R142</strain>
    </source>
</reference>
<dbReference type="PROSITE" id="PS50914">
    <property type="entry name" value="BON"/>
    <property type="match status" value="2"/>
</dbReference>
<dbReference type="OrthoDB" id="5733310at2"/>
<accession>A0A545SMU1</accession>
<evidence type="ECO:0000256" key="1">
    <source>
        <dbReference type="SAM" id="SignalP"/>
    </source>
</evidence>